<protein>
    <submittedName>
        <fullName evidence="1">Uncharacterized protein</fullName>
    </submittedName>
</protein>
<comment type="caution">
    <text evidence="1">The sequence shown here is derived from an EMBL/GenBank/DDBJ whole genome shotgun (WGS) entry which is preliminary data.</text>
</comment>
<dbReference type="Proteomes" id="UP000614610">
    <property type="component" value="Unassembled WGS sequence"/>
</dbReference>
<gene>
    <name evidence="1" type="ORF">TWF679_009920</name>
</gene>
<accession>A0A6G1MAA5</accession>
<dbReference type="AlphaFoldDB" id="A0A6G1MAA5"/>
<reference evidence="1" key="1">
    <citation type="submission" date="2019-06" db="EMBL/GenBank/DDBJ databases">
        <authorList>
            <person name="Palmer J.M."/>
        </authorList>
    </citation>
    <scope>NUCLEOTIDE SEQUENCE</scope>
    <source>
        <strain evidence="1">TWF679</strain>
    </source>
</reference>
<proteinExistence type="predicted"/>
<organism evidence="1 2">
    <name type="scientific">Orbilia oligospora</name>
    <name type="common">Nematode-trapping fungus</name>
    <name type="synonym">Arthrobotrys oligospora</name>
    <dbReference type="NCBI Taxonomy" id="2813651"/>
    <lineage>
        <taxon>Eukaryota</taxon>
        <taxon>Fungi</taxon>
        <taxon>Dikarya</taxon>
        <taxon>Ascomycota</taxon>
        <taxon>Pezizomycotina</taxon>
        <taxon>Orbiliomycetes</taxon>
        <taxon>Orbiliales</taxon>
        <taxon>Orbiliaceae</taxon>
        <taxon>Orbilia</taxon>
    </lineage>
</organism>
<dbReference type="EMBL" id="WIWT01000073">
    <property type="protein sequence ID" value="KAF3204180.1"/>
    <property type="molecule type" value="Genomic_DNA"/>
</dbReference>
<name>A0A6G1MAA5_ORBOL</name>
<sequence length="89" mass="9679">MCWAMCCHEVGTSPPCTRLPQFELPLNSNSSNEGLFTVKSSSEALQTILKKSCLNMLSMSLERPDPAAAAEHSKKLGLLSLCSSWVTFS</sequence>
<evidence type="ECO:0000313" key="1">
    <source>
        <dbReference type="EMBL" id="KAF3204180.1"/>
    </source>
</evidence>
<evidence type="ECO:0000313" key="2">
    <source>
        <dbReference type="Proteomes" id="UP000614610"/>
    </source>
</evidence>